<organism evidence="2 3">
    <name type="scientific">Desulfurobacterium pacificum</name>
    <dbReference type="NCBI Taxonomy" id="240166"/>
    <lineage>
        <taxon>Bacteria</taxon>
        <taxon>Pseudomonadati</taxon>
        <taxon>Aquificota</taxon>
        <taxon>Aquificia</taxon>
        <taxon>Desulfurobacteriales</taxon>
        <taxon>Desulfurobacteriaceae</taxon>
        <taxon>Desulfurobacterium</taxon>
    </lineage>
</organism>
<evidence type="ECO:0000259" key="1">
    <source>
        <dbReference type="Pfam" id="PF05430"/>
    </source>
</evidence>
<gene>
    <name evidence="2" type="ORF">SAMN06265339_1441</name>
</gene>
<evidence type="ECO:0000313" key="2">
    <source>
        <dbReference type="EMBL" id="SMP15806.1"/>
    </source>
</evidence>
<dbReference type="Pfam" id="PF05430">
    <property type="entry name" value="Methyltransf_30"/>
    <property type="match status" value="1"/>
</dbReference>
<dbReference type="RefSeq" id="WP_283400888.1">
    <property type="nucleotide sequence ID" value="NZ_FXUB01000004.1"/>
</dbReference>
<dbReference type="InterPro" id="IPR008471">
    <property type="entry name" value="MnmC-like_methylTransf"/>
</dbReference>
<feature type="domain" description="MnmC-like methyltransferase" evidence="1">
    <location>
        <begin position="132"/>
        <end position="232"/>
    </location>
</feature>
<keyword evidence="2" id="KW-0489">Methyltransferase</keyword>
<keyword evidence="3" id="KW-1185">Reference proteome</keyword>
<dbReference type="EMBL" id="FXUB01000004">
    <property type="protein sequence ID" value="SMP15806.1"/>
    <property type="molecule type" value="Genomic_DNA"/>
</dbReference>
<dbReference type="InterPro" id="IPR029063">
    <property type="entry name" value="SAM-dependent_MTases_sf"/>
</dbReference>
<protein>
    <submittedName>
        <fullName evidence="2">tRNA U34 5-methylaminomethyl-2-thiouridine-forming methyltransferase MnmC</fullName>
    </submittedName>
</protein>
<sequence>MTVRIVKTEDGSLTFFSEKFKEPYHSVTAGAFREAVEKFCVPAKVSEKVKDRGRFNLFDFCFGLSYNTVAFLDTVFRENPEARVRIVGVERDIRVIENSLKIPWHRFEKWKWVLREILKNRKVEGGFLTLNCFIPQVSVKVFVGEARDFLKRFAQRYIEFADAIFHDPFSPKVNPELWTYEVFLLERKICKEDGILVTYSTSSAVRRALMMAGFGVRNGVVLGRKTPSTVASPLFETEEKIKRKKAVPYRDPDLRDSPDLIKNRKKGCEYLIGKQAVFECLF</sequence>
<dbReference type="Proteomes" id="UP001157911">
    <property type="component" value="Unassembled WGS sequence"/>
</dbReference>
<dbReference type="GO" id="GO:0008168">
    <property type="term" value="F:methyltransferase activity"/>
    <property type="evidence" value="ECO:0007669"/>
    <property type="project" value="UniProtKB-KW"/>
</dbReference>
<dbReference type="Gene3D" id="3.40.50.150">
    <property type="entry name" value="Vaccinia Virus protein VP39"/>
    <property type="match status" value="1"/>
</dbReference>
<comment type="caution">
    <text evidence="2">The sequence shown here is derived from an EMBL/GenBank/DDBJ whole genome shotgun (WGS) entry which is preliminary data.</text>
</comment>
<accession>A0ABY1NQR2</accession>
<reference evidence="2 3" key="1">
    <citation type="submission" date="2017-05" db="EMBL/GenBank/DDBJ databases">
        <authorList>
            <person name="Varghese N."/>
            <person name="Submissions S."/>
        </authorList>
    </citation>
    <scope>NUCLEOTIDE SEQUENCE [LARGE SCALE GENOMIC DNA]</scope>
    <source>
        <strain evidence="2 3">DSM 15522</strain>
    </source>
</reference>
<evidence type="ECO:0000313" key="3">
    <source>
        <dbReference type="Proteomes" id="UP001157911"/>
    </source>
</evidence>
<dbReference type="PANTHER" id="PTHR39963:SF1">
    <property type="entry name" value="MNMC-LIKE METHYLTRANSFERASE DOMAIN-CONTAINING PROTEIN"/>
    <property type="match status" value="1"/>
</dbReference>
<dbReference type="SUPFAM" id="SSF53335">
    <property type="entry name" value="S-adenosyl-L-methionine-dependent methyltransferases"/>
    <property type="match status" value="1"/>
</dbReference>
<proteinExistence type="predicted"/>
<dbReference type="GO" id="GO:0032259">
    <property type="term" value="P:methylation"/>
    <property type="evidence" value="ECO:0007669"/>
    <property type="project" value="UniProtKB-KW"/>
</dbReference>
<dbReference type="PANTHER" id="PTHR39963">
    <property type="entry name" value="SLL0983 PROTEIN"/>
    <property type="match status" value="1"/>
</dbReference>
<keyword evidence="2" id="KW-0808">Transferase</keyword>
<name>A0ABY1NQR2_9BACT</name>